<reference evidence="1 2" key="2">
    <citation type="journal article" date="2022" name="Mol. Ecol. Resour.">
        <title>The genomes of chicory, endive, great burdock and yacon provide insights into Asteraceae paleo-polyploidization history and plant inulin production.</title>
        <authorList>
            <person name="Fan W."/>
            <person name="Wang S."/>
            <person name="Wang H."/>
            <person name="Wang A."/>
            <person name="Jiang F."/>
            <person name="Liu H."/>
            <person name="Zhao H."/>
            <person name="Xu D."/>
            <person name="Zhang Y."/>
        </authorList>
    </citation>
    <scope>NUCLEOTIDE SEQUENCE [LARGE SCALE GENOMIC DNA]</scope>
    <source>
        <strain evidence="2">cv. Yunnan</strain>
        <tissue evidence="1">Leaves</tissue>
    </source>
</reference>
<sequence length="427" mass="49940">MKVTTILAVKEKYEEELAEKGAFMLRNIFAKGLEEKEILEKEKAEEEELRKKARVSKPPIQLVLIKLTIDKLSINNLPKMRRQVAKYKEYNANLEKGSLPNVNRPVANLTTEEAQERSVANLTAEEAQERFDMITTLLRIGFKKETIVNLSLETLRRMVAKPKENREKKTQQKQQYKQLERLKRKTSEEERATWFKKHNVEAPKEHKRIVAAFELGIGIFLKEVLREKLGKIQVDLVVERGDQEEIRFYAPRELKWLNDEVLFALEKMKTLHQSKDNEDVKFCYKCIKEFTEMGRRKEVRSRRSDLSPMFEPFLSPISNSRFREITVNHSSLGYQAILLRFKIIKTGKQVFEGKFPNPKVFPKQNFVYRTNLPLEEVFNHDTNIGEVLVDVSYGEPRSRIQKSKLQTQDSNDGKEVDASESLPCGYR</sequence>
<dbReference type="EMBL" id="CM042032">
    <property type="protein sequence ID" value="KAI3777182.1"/>
    <property type="molecule type" value="Genomic_DNA"/>
</dbReference>
<accession>A0ACB9G134</accession>
<comment type="caution">
    <text evidence="1">The sequence shown here is derived from an EMBL/GenBank/DDBJ whole genome shotgun (WGS) entry which is preliminary data.</text>
</comment>
<evidence type="ECO:0000313" key="2">
    <source>
        <dbReference type="Proteomes" id="UP001056120"/>
    </source>
</evidence>
<dbReference type="Proteomes" id="UP001056120">
    <property type="component" value="Linkage Group LG15"/>
</dbReference>
<gene>
    <name evidence="1" type="ORF">L1987_46978</name>
</gene>
<name>A0ACB9G134_9ASTR</name>
<organism evidence="1 2">
    <name type="scientific">Smallanthus sonchifolius</name>
    <dbReference type="NCBI Taxonomy" id="185202"/>
    <lineage>
        <taxon>Eukaryota</taxon>
        <taxon>Viridiplantae</taxon>
        <taxon>Streptophyta</taxon>
        <taxon>Embryophyta</taxon>
        <taxon>Tracheophyta</taxon>
        <taxon>Spermatophyta</taxon>
        <taxon>Magnoliopsida</taxon>
        <taxon>eudicotyledons</taxon>
        <taxon>Gunneridae</taxon>
        <taxon>Pentapetalae</taxon>
        <taxon>asterids</taxon>
        <taxon>campanulids</taxon>
        <taxon>Asterales</taxon>
        <taxon>Asteraceae</taxon>
        <taxon>Asteroideae</taxon>
        <taxon>Heliantheae alliance</taxon>
        <taxon>Millerieae</taxon>
        <taxon>Smallanthus</taxon>
    </lineage>
</organism>
<reference evidence="2" key="1">
    <citation type="journal article" date="2022" name="Mol. Ecol. Resour.">
        <title>The genomes of chicory, endive, great burdock and yacon provide insights into Asteraceae palaeo-polyploidization history and plant inulin production.</title>
        <authorList>
            <person name="Fan W."/>
            <person name="Wang S."/>
            <person name="Wang H."/>
            <person name="Wang A."/>
            <person name="Jiang F."/>
            <person name="Liu H."/>
            <person name="Zhao H."/>
            <person name="Xu D."/>
            <person name="Zhang Y."/>
        </authorList>
    </citation>
    <scope>NUCLEOTIDE SEQUENCE [LARGE SCALE GENOMIC DNA]</scope>
    <source>
        <strain evidence="2">cv. Yunnan</strain>
    </source>
</reference>
<proteinExistence type="predicted"/>
<evidence type="ECO:0000313" key="1">
    <source>
        <dbReference type="EMBL" id="KAI3777182.1"/>
    </source>
</evidence>
<protein>
    <submittedName>
        <fullName evidence="1">Uncharacterized protein</fullName>
    </submittedName>
</protein>
<keyword evidence="2" id="KW-1185">Reference proteome</keyword>